<sequence length="93" mass="10749">MDKKGQSLSNGPVETLTSVNNDNKSEYRKVYHLLDELGFSNHRCIFSEHQLRDSTLAYIESEDELKNLLKEVGLPAGLVFAFVKLWFRYKDNP</sequence>
<dbReference type="OrthoDB" id="5984240at2759"/>
<feature type="non-terminal residue" evidence="1">
    <location>
        <position position="93"/>
    </location>
</feature>
<dbReference type="Proteomes" id="UP001152795">
    <property type="component" value="Unassembled WGS sequence"/>
</dbReference>
<protein>
    <submittedName>
        <fullName evidence="1">Uncharacterized protein</fullName>
    </submittedName>
</protein>
<comment type="caution">
    <text evidence="1">The sequence shown here is derived from an EMBL/GenBank/DDBJ whole genome shotgun (WGS) entry which is preliminary data.</text>
</comment>
<dbReference type="AlphaFoldDB" id="A0A7D9M3B2"/>
<evidence type="ECO:0000313" key="1">
    <source>
        <dbReference type="EMBL" id="CAB4042725.1"/>
    </source>
</evidence>
<accession>A0A7D9M3B2</accession>
<gene>
    <name evidence="1" type="ORF">PACLA_8A082173</name>
</gene>
<keyword evidence="2" id="KW-1185">Reference proteome</keyword>
<organism evidence="1 2">
    <name type="scientific">Paramuricea clavata</name>
    <name type="common">Red gorgonian</name>
    <name type="synonym">Violescent sea-whip</name>
    <dbReference type="NCBI Taxonomy" id="317549"/>
    <lineage>
        <taxon>Eukaryota</taxon>
        <taxon>Metazoa</taxon>
        <taxon>Cnidaria</taxon>
        <taxon>Anthozoa</taxon>
        <taxon>Octocorallia</taxon>
        <taxon>Malacalcyonacea</taxon>
        <taxon>Plexauridae</taxon>
        <taxon>Paramuricea</taxon>
    </lineage>
</organism>
<name>A0A7D9M3B2_PARCT</name>
<evidence type="ECO:0000313" key="2">
    <source>
        <dbReference type="Proteomes" id="UP001152795"/>
    </source>
</evidence>
<dbReference type="EMBL" id="CACRXK020030691">
    <property type="protein sequence ID" value="CAB4042725.1"/>
    <property type="molecule type" value="Genomic_DNA"/>
</dbReference>
<reference evidence="1" key="1">
    <citation type="submission" date="2020-04" db="EMBL/GenBank/DDBJ databases">
        <authorList>
            <person name="Alioto T."/>
            <person name="Alioto T."/>
            <person name="Gomez Garrido J."/>
        </authorList>
    </citation>
    <scope>NUCLEOTIDE SEQUENCE</scope>
    <source>
        <strain evidence="1">A484AB</strain>
    </source>
</reference>
<proteinExistence type="predicted"/>